<dbReference type="GO" id="GO:0030170">
    <property type="term" value="F:pyridoxal phosphate binding"/>
    <property type="evidence" value="ECO:0007669"/>
    <property type="project" value="InterPro"/>
</dbReference>
<comment type="caution">
    <text evidence="9">The sequence shown here is derived from an EMBL/GenBank/DDBJ whole genome shotgun (WGS) entry which is preliminary data.</text>
</comment>
<dbReference type="Gene3D" id="3.40.640.10">
    <property type="entry name" value="Type I PLP-dependent aspartate aminotransferase-like (Major domain)"/>
    <property type="match status" value="1"/>
</dbReference>
<dbReference type="GO" id="GO:0006520">
    <property type="term" value="P:amino acid metabolic process"/>
    <property type="evidence" value="ECO:0007669"/>
    <property type="project" value="InterPro"/>
</dbReference>
<dbReference type="PANTHER" id="PTHR46383">
    <property type="entry name" value="ASPARTATE AMINOTRANSFERASE"/>
    <property type="match status" value="1"/>
</dbReference>
<sequence>MDLTTQIPPADIRPGILRLDDSRIREVAHYGMKLGGVVPLWFGEPDEPTPAFICEAAAEALRQGHTFYTESAGVPELRAALAEYLTPLCGRTISPERIVITASGMNAIQIVMQSLVDAGTNVVTTSPLWPNCSETVRIMGGEVRPVLLSMGNDGWQLDIERLMDACDGNTRALFINSPDNPTGWVMPRDQQQALLDFAREKGIWIIADEVYDRMVFEGTRAPSFLDIAGEDDPVLALNSFSKSWSMTGWRMGWITAPLGMIPTLLKMNEFNTASASTFAQHAGVVAVKQGEPFIARSVARYKQGRDLVYDRLSQHPRVRIVKPKGAFYHFFAVDGMTDSLDFAKRLVAEHRVGLAPGSAFGPGGEGHLRLCFANSPEILNHCLDRIETMLG</sequence>
<evidence type="ECO:0000256" key="2">
    <source>
        <dbReference type="ARBA" id="ARBA00007441"/>
    </source>
</evidence>
<dbReference type="RefSeq" id="WP_121220765.1">
    <property type="nucleotide sequence ID" value="NZ_RBIG01000003.1"/>
</dbReference>
<protein>
    <recommendedName>
        <fullName evidence="7">Aminotransferase</fullName>
        <ecNumber evidence="7">2.6.1.-</ecNumber>
    </recommendedName>
</protein>
<evidence type="ECO:0000259" key="8">
    <source>
        <dbReference type="Pfam" id="PF00155"/>
    </source>
</evidence>
<dbReference type="SUPFAM" id="SSF53383">
    <property type="entry name" value="PLP-dependent transferases"/>
    <property type="match status" value="1"/>
</dbReference>
<evidence type="ECO:0000256" key="1">
    <source>
        <dbReference type="ARBA" id="ARBA00001933"/>
    </source>
</evidence>
<evidence type="ECO:0000256" key="7">
    <source>
        <dbReference type="RuleBase" id="RU000481"/>
    </source>
</evidence>
<comment type="cofactor">
    <cofactor evidence="1 7">
        <name>pyridoxal 5'-phosphate</name>
        <dbReference type="ChEBI" id="CHEBI:597326"/>
    </cofactor>
</comment>
<accession>A0A420WBA3</accession>
<comment type="similarity">
    <text evidence="2 7">Belongs to the class-I pyridoxal-phosphate-dependent aminotransferase family.</text>
</comment>
<dbReference type="EMBL" id="RBIG01000003">
    <property type="protein sequence ID" value="RKQ68210.1"/>
    <property type="molecule type" value="Genomic_DNA"/>
</dbReference>
<dbReference type="EC" id="2.6.1.-" evidence="7"/>
<dbReference type="InterPro" id="IPR015421">
    <property type="entry name" value="PyrdxlP-dep_Trfase_major"/>
</dbReference>
<reference evidence="9 10" key="1">
    <citation type="submission" date="2018-10" db="EMBL/GenBank/DDBJ databases">
        <title>Comparative analysis of microorganisms from saline springs in Andes Mountain Range, Colombia.</title>
        <authorList>
            <person name="Rubin E."/>
        </authorList>
    </citation>
    <scope>NUCLEOTIDE SEQUENCE [LARGE SCALE GENOMIC DNA]</scope>
    <source>
        <strain evidence="9 10">USBA 36</strain>
    </source>
</reference>
<keyword evidence="3 7" id="KW-0032">Aminotransferase</keyword>
<organism evidence="9 10">
    <name type="scientific">Oceanibaculum indicum</name>
    <dbReference type="NCBI Taxonomy" id="526216"/>
    <lineage>
        <taxon>Bacteria</taxon>
        <taxon>Pseudomonadati</taxon>
        <taxon>Pseudomonadota</taxon>
        <taxon>Alphaproteobacteria</taxon>
        <taxon>Rhodospirillales</taxon>
        <taxon>Oceanibaculaceae</taxon>
        <taxon>Oceanibaculum</taxon>
    </lineage>
</organism>
<dbReference type="Proteomes" id="UP000277424">
    <property type="component" value="Unassembled WGS sequence"/>
</dbReference>
<gene>
    <name evidence="9" type="ORF">BCL74_2685</name>
</gene>
<evidence type="ECO:0000256" key="3">
    <source>
        <dbReference type="ARBA" id="ARBA00022576"/>
    </source>
</evidence>
<dbReference type="InterPro" id="IPR004839">
    <property type="entry name" value="Aminotransferase_I/II_large"/>
</dbReference>
<evidence type="ECO:0000256" key="4">
    <source>
        <dbReference type="ARBA" id="ARBA00022679"/>
    </source>
</evidence>
<comment type="catalytic activity">
    <reaction evidence="6">
        <text>L-aspartate + 2-oxoglutarate = oxaloacetate + L-glutamate</text>
        <dbReference type="Rhea" id="RHEA:21824"/>
        <dbReference type="ChEBI" id="CHEBI:16452"/>
        <dbReference type="ChEBI" id="CHEBI:16810"/>
        <dbReference type="ChEBI" id="CHEBI:29985"/>
        <dbReference type="ChEBI" id="CHEBI:29991"/>
        <dbReference type="EC" id="2.6.1.1"/>
    </reaction>
</comment>
<dbReference type="Pfam" id="PF00155">
    <property type="entry name" value="Aminotran_1_2"/>
    <property type="match status" value="1"/>
</dbReference>
<dbReference type="PANTHER" id="PTHR46383:SF1">
    <property type="entry name" value="ASPARTATE AMINOTRANSFERASE"/>
    <property type="match status" value="1"/>
</dbReference>
<dbReference type="Gene3D" id="3.90.1150.10">
    <property type="entry name" value="Aspartate Aminotransferase, domain 1"/>
    <property type="match status" value="1"/>
</dbReference>
<dbReference type="InterPro" id="IPR050596">
    <property type="entry name" value="AspAT/PAT-like"/>
</dbReference>
<dbReference type="InterPro" id="IPR015422">
    <property type="entry name" value="PyrdxlP-dep_Trfase_small"/>
</dbReference>
<keyword evidence="4 7" id="KW-0808">Transferase</keyword>
<dbReference type="GO" id="GO:0004069">
    <property type="term" value="F:L-aspartate:2-oxoglutarate aminotransferase activity"/>
    <property type="evidence" value="ECO:0007669"/>
    <property type="project" value="UniProtKB-EC"/>
</dbReference>
<dbReference type="PROSITE" id="PS00105">
    <property type="entry name" value="AA_TRANSFER_CLASS_1"/>
    <property type="match status" value="1"/>
</dbReference>
<keyword evidence="5" id="KW-0663">Pyridoxal phosphate</keyword>
<evidence type="ECO:0000256" key="5">
    <source>
        <dbReference type="ARBA" id="ARBA00022898"/>
    </source>
</evidence>
<dbReference type="OrthoDB" id="9763453at2"/>
<dbReference type="NCBIfam" id="NF004770">
    <property type="entry name" value="PRK06108.1"/>
    <property type="match status" value="1"/>
</dbReference>
<dbReference type="CDD" id="cd00609">
    <property type="entry name" value="AAT_like"/>
    <property type="match status" value="1"/>
</dbReference>
<name>A0A420WBA3_9PROT</name>
<dbReference type="AlphaFoldDB" id="A0A420WBA3"/>
<feature type="domain" description="Aminotransferase class I/classII large" evidence="8">
    <location>
        <begin position="40"/>
        <end position="386"/>
    </location>
</feature>
<dbReference type="InterPro" id="IPR004838">
    <property type="entry name" value="NHTrfase_class1_PyrdxlP-BS"/>
</dbReference>
<proteinExistence type="inferred from homology"/>
<dbReference type="InterPro" id="IPR015424">
    <property type="entry name" value="PyrdxlP-dep_Trfase"/>
</dbReference>
<evidence type="ECO:0000313" key="10">
    <source>
        <dbReference type="Proteomes" id="UP000277424"/>
    </source>
</evidence>
<evidence type="ECO:0000256" key="6">
    <source>
        <dbReference type="ARBA" id="ARBA00049185"/>
    </source>
</evidence>
<evidence type="ECO:0000313" key="9">
    <source>
        <dbReference type="EMBL" id="RKQ68210.1"/>
    </source>
</evidence>